<dbReference type="EMBL" id="CP031337">
    <property type="protein sequence ID" value="AXK39635.1"/>
    <property type="molecule type" value="Genomic_DNA"/>
</dbReference>
<protein>
    <submittedName>
        <fullName evidence="5">Helix-turn-helix transcriptional regulator</fullName>
    </submittedName>
</protein>
<dbReference type="RefSeq" id="WP_115433567.1">
    <property type="nucleotide sequence ID" value="NZ_CP031337.1"/>
</dbReference>
<sequence length="242" mass="27003">MVEIKHQQFAENLKNAMARQGVSVTDIKNHLGITYEMARRYSLGAAKPRDEKLRRLAELLKVSPAELEYGDGSKAAPESNVKSGLRPIAAWDHEEELDPEQYVFLPALEIKLAAGNGQIVWCVEEKGQRQAFRKAWASRLHIDPECAATMVASGNSMEPRILDGDSLVVDYCRTTFKHGRVFALALRDELYVKRVLKRADGGVTLRSDNQDKARYPDIDVGPDEMEHLKVIGEIMALAGGMI</sequence>
<evidence type="ECO:0000256" key="1">
    <source>
        <dbReference type="ARBA" id="ARBA00023015"/>
    </source>
</evidence>
<dbReference type="PROSITE" id="PS50943">
    <property type="entry name" value="HTH_CROC1"/>
    <property type="match status" value="1"/>
</dbReference>
<keyword evidence="2" id="KW-0238">DNA-binding</keyword>
<name>A0A345Y6T3_9NEIS</name>
<evidence type="ECO:0000256" key="3">
    <source>
        <dbReference type="ARBA" id="ARBA00023163"/>
    </source>
</evidence>
<accession>A0A345Y6T3</accession>
<dbReference type="Gene3D" id="1.10.260.40">
    <property type="entry name" value="lambda repressor-like DNA-binding domains"/>
    <property type="match status" value="1"/>
</dbReference>
<dbReference type="SUPFAM" id="SSF47413">
    <property type="entry name" value="lambda repressor-like DNA-binding domains"/>
    <property type="match status" value="1"/>
</dbReference>
<gene>
    <name evidence="5" type="ORF">DWG20_09365</name>
</gene>
<dbReference type="InterPro" id="IPR036286">
    <property type="entry name" value="LexA/Signal_pep-like_sf"/>
</dbReference>
<dbReference type="OrthoDB" id="8613261at2"/>
<evidence type="ECO:0000259" key="4">
    <source>
        <dbReference type="PROSITE" id="PS50943"/>
    </source>
</evidence>
<dbReference type="Gene3D" id="2.10.109.10">
    <property type="entry name" value="Umud Fragment, subunit A"/>
    <property type="match status" value="1"/>
</dbReference>
<keyword evidence="1" id="KW-0805">Transcription regulation</keyword>
<evidence type="ECO:0000313" key="5">
    <source>
        <dbReference type="EMBL" id="AXK39635.1"/>
    </source>
</evidence>
<dbReference type="PANTHER" id="PTHR40661">
    <property type="match status" value="1"/>
</dbReference>
<dbReference type="GO" id="GO:0003677">
    <property type="term" value="F:DNA binding"/>
    <property type="evidence" value="ECO:0007669"/>
    <property type="project" value="UniProtKB-KW"/>
</dbReference>
<organism evidence="5 6">
    <name type="scientific">Crenobacter cavernae</name>
    <dbReference type="NCBI Taxonomy" id="2290923"/>
    <lineage>
        <taxon>Bacteria</taxon>
        <taxon>Pseudomonadati</taxon>
        <taxon>Pseudomonadota</taxon>
        <taxon>Betaproteobacteria</taxon>
        <taxon>Neisseriales</taxon>
        <taxon>Neisseriaceae</taxon>
        <taxon>Crenobacter</taxon>
    </lineage>
</organism>
<dbReference type="InterPro" id="IPR001387">
    <property type="entry name" value="Cro/C1-type_HTH"/>
</dbReference>
<dbReference type="InterPro" id="IPR010982">
    <property type="entry name" value="Lambda_DNA-bd_dom_sf"/>
</dbReference>
<dbReference type="PANTHER" id="PTHR40661:SF3">
    <property type="entry name" value="FELS-1 PROPHAGE TRANSCRIPTIONAL REGULATOR"/>
    <property type="match status" value="1"/>
</dbReference>
<dbReference type="InterPro" id="IPR015927">
    <property type="entry name" value="Peptidase_S24_S26A/B/C"/>
</dbReference>
<dbReference type="Pfam" id="PF00717">
    <property type="entry name" value="Peptidase_S24"/>
    <property type="match status" value="1"/>
</dbReference>
<proteinExistence type="predicted"/>
<evidence type="ECO:0000313" key="6">
    <source>
        <dbReference type="Proteomes" id="UP000254537"/>
    </source>
</evidence>
<evidence type="ECO:0000256" key="2">
    <source>
        <dbReference type="ARBA" id="ARBA00023125"/>
    </source>
</evidence>
<dbReference type="Proteomes" id="UP000254537">
    <property type="component" value="Chromosome"/>
</dbReference>
<dbReference type="InterPro" id="IPR039418">
    <property type="entry name" value="LexA-like"/>
</dbReference>
<dbReference type="KEGG" id="ccah:DWG20_09365"/>
<dbReference type="CDD" id="cd06529">
    <property type="entry name" value="S24_LexA-like"/>
    <property type="match status" value="1"/>
</dbReference>
<keyword evidence="3" id="KW-0804">Transcription</keyword>
<feature type="domain" description="HTH cro/C1-type" evidence="4">
    <location>
        <begin position="13"/>
        <end position="67"/>
    </location>
</feature>
<dbReference type="CDD" id="cd00093">
    <property type="entry name" value="HTH_XRE"/>
    <property type="match status" value="1"/>
</dbReference>
<dbReference type="SUPFAM" id="SSF51306">
    <property type="entry name" value="LexA/Signal peptidase"/>
    <property type="match status" value="1"/>
</dbReference>
<dbReference type="AlphaFoldDB" id="A0A345Y6T3"/>
<reference evidence="5 6" key="1">
    <citation type="submission" date="2018-07" db="EMBL/GenBank/DDBJ databases">
        <title>Crenobacter cavernae sp. nov., isolated from a karst cave.</title>
        <authorList>
            <person name="Zhu H."/>
        </authorList>
    </citation>
    <scope>NUCLEOTIDE SEQUENCE [LARGE SCALE GENOMIC DNA]</scope>
    <source>
        <strain evidence="5 6">K1W11S-77</strain>
    </source>
</reference>